<dbReference type="SMART" id="SM00271">
    <property type="entry name" value="DnaJ"/>
    <property type="match status" value="1"/>
</dbReference>
<evidence type="ECO:0000313" key="2">
    <source>
        <dbReference type="EMBL" id="KRG00351.1"/>
    </source>
</evidence>
<proteinExistence type="predicted"/>
<reference evidence="2 3" key="1">
    <citation type="journal article" date="2007" name="Nature">
        <title>Evolution of genes and genomes on the Drosophila phylogeny.</title>
        <authorList>
            <consortium name="Drosophila 12 Genomes Consortium"/>
            <person name="Clark A.G."/>
            <person name="Eisen M.B."/>
            <person name="Smith D.R."/>
            <person name="Bergman C.M."/>
            <person name="Oliver B."/>
            <person name="Markow T.A."/>
            <person name="Kaufman T.C."/>
            <person name="Kellis M."/>
            <person name="Gelbart W."/>
            <person name="Iyer V.N."/>
            <person name="Pollard D.A."/>
            <person name="Sackton T.B."/>
            <person name="Larracuente A.M."/>
            <person name="Singh N.D."/>
            <person name="Abad J.P."/>
            <person name="Abt D.N."/>
            <person name="Adryan B."/>
            <person name="Aguade M."/>
            <person name="Akashi H."/>
            <person name="Anderson W.W."/>
            <person name="Aquadro C.F."/>
            <person name="Ardell D.H."/>
            <person name="Arguello R."/>
            <person name="Artieri C.G."/>
            <person name="Barbash D.A."/>
            <person name="Barker D."/>
            <person name="Barsanti P."/>
            <person name="Batterham P."/>
            <person name="Batzoglou S."/>
            <person name="Begun D."/>
            <person name="Bhutkar A."/>
            <person name="Blanco E."/>
            <person name="Bosak S.A."/>
            <person name="Bradley R.K."/>
            <person name="Brand A.D."/>
            <person name="Brent M.R."/>
            <person name="Brooks A.N."/>
            <person name="Brown R.H."/>
            <person name="Butlin R.K."/>
            <person name="Caggese C."/>
            <person name="Calvi B.R."/>
            <person name="Bernardo de Carvalho A."/>
            <person name="Caspi A."/>
            <person name="Castrezana S."/>
            <person name="Celniker S.E."/>
            <person name="Chang J.L."/>
            <person name="Chapple C."/>
            <person name="Chatterji S."/>
            <person name="Chinwalla A."/>
            <person name="Civetta A."/>
            <person name="Clifton S.W."/>
            <person name="Comeron J.M."/>
            <person name="Costello J.C."/>
            <person name="Coyne J.A."/>
            <person name="Daub J."/>
            <person name="David R.G."/>
            <person name="Delcher A.L."/>
            <person name="Delehaunty K."/>
            <person name="Do C.B."/>
            <person name="Ebling H."/>
            <person name="Edwards K."/>
            <person name="Eickbush T."/>
            <person name="Evans J.D."/>
            <person name="Filipski A."/>
            <person name="Findeiss S."/>
            <person name="Freyhult E."/>
            <person name="Fulton L."/>
            <person name="Fulton R."/>
            <person name="Garcia A.C."/>
            <person name="Gardiner A."/>
            <person name="Garfield D.A."/>
            <person name="Garvin B.E."/>
            <person name="Gibson G."/>
            <person name="Gilbert D."/>
            <person name="Gnerre S."/>
            <person name="Godfrey J."/>
            <person name="Good R."/>
            <person name="Gotea V."/>
            <person name="Gravely B."/>
            <person name="Greenberg A.J."/>
            <person name="Griffiths-Jones S."/>
            <person name="Gross S."/>
            <person name="Guigo R."/>
            <person name="Gustafson E.A."/>
            <person name="Haerty W."/>
            <person name="Hahn M.W."/>
            <person name="Halligan D.L."/>
            <person name="Halpern A.L."/>
            <person name="Halter G.M."/>
            <person name="Han M.V."/>
            <person name="Heger A."/>
            <person name="Hillier L."/>
            <person name="Hinrichs A.S."/>
            <person name="Holmes I."/>
            <person name="Hoskins R.A."/>
            <person name="Hubisz M.J."/>
            <person name="Hultmark D."/>
            <person name="Huntley M.A."/>
            <person name="Jaffe D.B."/>
            <person name="Jagadeeshan S."/>
            <person name="Jeck W.R."/>
            <person name="Johnson J."/>
            <person name="Jones C.D."/>
            <person name="Jordan W.C."/>
            <person name="Karpen G.H."/>
            <person name="Kataoka E."/>
            <person name="Keightley P.D."/>
            <person name="Kheradpour P."/>
            <person name="Kirkness E.F."/>
            <person name="Koerich L.B."/>
            <person name="Kristiansen K."/>
            <person name="Kudrna D."/>
            <person name="Kulathinal R.J."/>
            <person name="Kumar S."/>
            <person name="Kwok R."/>
            <person name="Lander E."/>
            <person name="Langley C.H."/>
            <person name="Lapoint R."/>
            <person name="Lazzaro B.P."/>
            <person name="Lee S.J."/>
            <person name="Levesque L."/>
            <person name="Li R."/>
            <person name="Lin C.F."/>
            <person name="Lin M.F."/>
            <person name="Lindblad-Toh K."/>
            <person name="Llopart A."/>
            <person name="Long M."/>
            <person name="Low L."/>
            <person name="Lozovsky E."/>
            <person name="Lu J."/>
            <person name="Luo M."/>
            <person name="Machado C.A."/>
            <person name="Makalowski W."/>
            <person name="Marzo M."/>
            <person name="Matsuda M."/>
            <person name="Matzkin L."/>
            <person name="McAllister B."/>
            <person name="McBride C.S."/>
            <person name="McKernan B."/>
            <person name="McKernan K."/>
            <person name="Mendez-Lago M."/>
            <person name="Minx P."/>
            <person name="Mollenhauer M.U."/>
            <person name="Montooth K."/>
            <person name="Mount S.M."/>
            <person name="Mu X."/>
            <person name="Myers E."/>
            <person name="Negre B."/>
            <person name="Newfeld S."/>
            <person name="Nielsen R."/>
            <person name="Noor M.A."/>
            <person name="O'Grady P."/>
            <person name="Pachter L."/>
            <person name="Papaceit M."/>
            <person name="Parisi M.J."/>
            <person name="Parisi M."/>
            <person name="Parts L."/>
            <person name="Pedersen J.S."/>
            <person name="Pesole G."/>
            <person name="Phillippy A.M."/>
            <person name="Ponting C.P."/>
            <person name="Pop M."/>
            <person name="Porcelli D."/>
            <person name="Powell J.R."/>
            <person name="Prohaska S."/>
            <person name="Pruitt K."/>
            <person name="Puig M."/>
            <person name="Quesneville H."/>
            <person name="Ram K.R."/>
            <person name="Rand D."/>
            <person name="Rasmussen M.D."/>
            <person name="Reed L.K."/>
            <person name="Reenan R."/>
            <person name="Reily A."/>
            <person name="Remington K.A."/>
            <person name="Rieger T.T."/>
            <person name="Ritchie M.G."/>
            <person name="Robin C."/>
            <person name="Rogers Y.H."/>
            <person name="Rohde C."/>
            <person name="Rozas J."/>
            <person name="Rubenfield M.J."/>
            <person name="Ruiz A."/>
            <person name="Russo S."/>
            <person name="Salzberg S.L."/>
            <person name="Sanchez-Gracia A."/>
            <person name="Saranga D.J."/>
            <person name="Sato H."/>
            <person name="Schaeffer S.W."/>
            <person name="Schatz M.C."/>
            <person name="Schlenke T."/>
            <person name="Schwartz R."/>
            <person name="Segarra C."/>
            <person name="Singh R.S."/>
            <person name="Sirot L."/>
            <person name="Sirota M."/>
            <person name="Sisneros N.B."/>
            <person name="Smith C.D."/>
            <person name="Smith T.F."/>
            <person name="Spieth J."/>
            <person name="Stage D.E."/>
            <person name="Stark A."/>
            <person name="Stephan W."/>
            <person name="Strausberg R.L."/>
            <person name="Strempel S."/>
            <person name="Sturgill D."/>
            <person name="Sutton G."/>
            <person name="Sutton G.G."/>
            <person name="Tao W."/>
            <person name="Teichmann S."/>
            <person name="Tobari Y.N."/>
            <person name="Tomimura Y."/>
            <person name="Tsolas J.M."/>
            <person name="Valente V.L."/>
            <person name="Venter E."/>
            <person name="Venter J.C."/>
            <person name="Vicario S."/>
            <person name="Vieira F.G."/>
            <person name="Vilella A.J."/>
            <person name="Villasante A."/>
            <person name="Walenz B."/>
            <person name="Wang J."/>
            <person name="Wasserman M."/>
            <person name="Watts T."/>
            <person name="Wilson D."/>
            <person name="Wilson R.K."/>
            <person name="Wing R.A."/>
            <person name="Wolfner M.F."/>
            <person name="Wong A."/>
            <person name="Wong G.K."/>
            <person name="Wu C.I."/>
            <person name="Wu G."/>
            <person name="Yamamoto D."/>
            <person name="Yang H.P."/>
            <person name="Yang S.P."/>
            <person name="Yorke J.A."/>
            <person name="Yoshida K."/>
            <person name="Zdobnov E."/>
            <person name="Zhang P."/>
            <person name="Zhang Y."/>
            <person name="Zimin A.V."/>
            <person name="Baldwin J."/>
            <person name="Abdouelleil A."/>
            <person name="Abdulkadir J."/>
            <person name="Abebe A."/>
            <person name="Abera B."/>
            <person name="Abreu J."/>
            <person name="Acer S.C."/>
            <person name="Aftuck L."/>
            <person name="Alexander A."/>
            <person name="An P."/>
            <person name="Anderson E."/>
            <person name="Anderson S."/>
            <person name="Arachi H."/>
            <person name="Azer M."/>
            <person name="Bachantsang P."/>
            <person name="Barry A."/>
            <person name="Bayul T."/>
            <person name="Berlin A."/>
            <person name="Bessette D."/>
            <person name="Bloom T."/>
            <person name="Blye J."/>
            <person name="Boguslavskiy L."/>
            <person name="Bonnet C."/>
            <person name="Boukhgalter B."/>
            <person name="Bourzgui I."/>
            <person name="Brown A."/>
            <person name="Cahill P."/>
            <person name="Channer S."/>
            <person name="Cheshatsang Y."/>
            <person name="Chuda L."/>
            <person name="Citroen M."/>
            <person name="Collymore A."/>
            <person name="Cooke P."/>
            <person name="Costello M."/>
            <person name="D'Aco K."/>
            <person name="Daza R."/>
            <person name="De Haan G."/>
            <person name="DeGray S."/>
            <person name="DeMaso C."/>
            <person name="Dhargay N."/>
            <person name="Dooley K."/>
            <person name="Dooley E."/>
            <person name="Doricent M."/>
            <person name="Dorje P."/>
            <person name="Dorjee K."/>
            <person name="Dupes A."/>
            <person name="Elong R."/>
            <person name="Falk J."/>
            <person name="Farina A."/>
            <person name="Faro S."/>
            <person name="Ferguson D."/>
            <person name="Fisher S."/>
            <person name="Foley C.D."/>
            <person name="Franke A."/>
            <person name="Friedrich D."/>
            <person name="Gadbois L."/>
            <person name="Gearin G."/>
            <person name="Gearin C.R."/>
            <person name="Giannoukos G."/>
            <person name="Goode T."/>
            <person name="Graham J."/>
            <person name="Grandbois E."/>
            <person name="Grewal S."/>
            <person name="Gyaltsen K."/>
            <person name="Hafez N."/>
            <person name="Hagos B."/>
            <person name="Hall J."/>
            <person name="Henson C."/>
            <person name="Hollinger A."/>
            <person name="Honan T."/>
            <person name="Huard M.D."/>
            <person name="Hughes L."/>
            <person name="Hurhula B."/>
            <person name="Husby M.E."/>
            <person name="Kamat A."/>
            <person name="Kanga B."/>
            <person name="Kashin S."/>
            <person name="Khazanovich D."/>
            <person name="Kisner P."/>
            <person name="Lance K."/>
            <person name="Lara M."/>
            <person name="Lee W."/>
            <person name="Lennon N."/>
            <person name="Letendre F."/>
            <person name="LeVine R."/>
            <person name="Lipovsky A."/>
            <person name="Liu X."/>
            <person name="Liu J."/>
            <person name="Liu S."/>
            <person name="Lokyitsang T."/>
            <person name="Lokyitsang Y."/>
            <person name="Lubonja R."/>
            <person name="Lui A."/>
            <person name="MacDonald P."/>
            <person name="Magnisalis V."/>
            <person name="Maru K."/>
            <person name="Matthews C."/>
            <person name="McCusker W."/>
            <person name="McDonough S."/>
            <person name="Mehta T."/>
            <person name="Meldrim J."/>
            <person name="Meneus L."/>
            <person name="Mihai O."/>
            <person name="Mihalev A."/>
            <person name="Mihova T."/>
            <person name="Mittelman R."/>
            <person name="Mlenga V."/>
            <person name="Montmayeur A."/>
            <person name="Mulrain L."/>
            <person name="Navidi A."/>
            <person name="Naylor J."/>
            <person name="Negash T."/>
            <person name="Nguyen T."/>
            <person name="Nguyen N."/>
            <person name="Nicol R."/>
            <person name="Norbu C."/>
            <person name="Norbu N."/>
            <person name="Novod N."/>
            <person name="O'Neill B."/>
            <person name="Osman S."/>
            <person name="Markiewicz E."/>
            <person name="Oyono O.L."/>
            <person name="Patti C."/>
            <person name="Phunkhang P."/>
            <person name="Pierre F."/>
            <person name="Priest M."/>
            <person name="Raghuraman S."/>
            <person name="Rege F."/>
            <person name="Reyes R."/>
            <person name="Rise C."/>
            <person name="Rogov P."/>
            <person name="Ross K."/>
            <person name="Ryan E."/>
            <person name="Settipalli S."/>
            <person name="Shea T."/>
            <person name="Sherpa N."/>
            <person name="Shi L."/>
            <person name="Shih D."/>
            <person name="Sparrow T."/>
            <person name="Spaulding J."/>
            <person name="Stalker J."/>
            <person name="Stange-Thomann N."/>
            <person name="Stavropoulos S."/>
            <person name="Stone C."/>
            <person name="Strader C."/>
            <person name="Tesfaye S."/>
            <person name="Thomson T."/>
            <person name="Thoulutsang Y."/>
            <person name="Thoulutsang D."/>
            <person name="Topham K."/>
            <person name="Topping I."/>
            <person name="Tsamla T."/>
            <person name="Vassiliev H."/>
            <person name="Vo A."/>
            <person name="Wangchuk T."/>
            <person name="Wangdi T."/>
            <person name="Weiand M."/>
            <person name="Wilkinson J."/>
            <person name="Wilson A."/>
            <person name="Yadav S."/>
            <person name="Young G."/>
            <person name="Yu Q."/>
            <person name="Zembek L."/>
            <person name="Zhong D."/>
            <person name="Zimmer A."/>
            <person name="Zwirko Z."/>
            <person name="Jaffe D.B."/>
            <person name="Alvarez P."/>
            <person name="Brockman W."/>
            <person name="Butler J."/>
            <person name="Chin C."/>
            <person name="Gnerre S."/>
            <person name="Grabherr M."/>
            <person name="Kleber M."/>
            <person name="Mauceli E."/>
            <person name="MacCallum I."/>
        </authorList>
    </citation>
    <scope>NUCLEOTIDE SEQUENCE [LARGE SCALE GENOMIC DNA]</scope>
    <source>
        <strain evidence="3">Tucson 14030-0811.24</strain>
    </source>
</reference>
<gene>
    <name evidence="2" type="primary">Dwil\GK28018</name>
    <name evidence="2" type="ORF">Dwil_GK28018</name>
</gene>
<feature type="domain" description="J" evidence="1">
    <location>
        <begin position="28"/>
        <end position="74"/>
    </location>
</feature>
<dbReference type="Proteomes" id="UP000007798">
    <property type="component" value="Unassembled WGS sequence"/>
</dbReference>
<dbReference type="InParanoid" id="A0A0Q9WW62"/>
<dbReference type="OrthoDB" id="66964at2759"/>
<evidence type="ECO:0000313" key="3">
    <source>
        <dbReference type="Proteomes" id="UP000007798"/>
    </source>
</evidence>
<dbReference type="STRING" id="7260.A0A0Q9WW62"/>
<dbReference type="Gene3D" id="1.10.287.110">
    <property type="entry name" value="DnaJ domain"/>
    <property type="match status" value="1"/>
</dbReference>
<dbReference type="InterPro" id="IPR052763">
    <property type="entry name" value="DnaJ_C4"/>
</dbReference>
<organism evidence="2 3">
    <name type="scientific">Drosophila willistoni</name>
    <name type="common">Fruit fly</name>
    <dbReference type="NCBI Taxonomy" id="7260"/>
    <lineage>
        <taxon>Eukaryota</taxon>
        <taxon>Metazoa</taxon>
        <taxon>Ecdysozoa</taxon>
        <taxon>Arthropoda</taxon>
        <taxon>Hexapoda</taxon>
        <taxon>Insecta</taxon>
        <taxon>Pterygota</taxon>
        <taxon>Neoptera</taxon>
        <taxon>Endopterygota</taxon>
        <taxon>Diptera</taxon>
        <taxon>Brachycera</taxon>
        <taxon>Muscomorpha</taxon>
        <taxon>Ephydroidea</taxon>
        <taxon>Drosophilidae</taxon>
        <taxon>Drosophila</taxon>
        <taxon>Sophophora</taxon>
    </lineage>
</organism>
<dbReference type="SUPFAM" id="SSF46565">
    <property type="entry name" value="Chaperone J-domain"/>
    <property type="match status" value="1"/>
</dbReference>
<dbReference type="PANTHER" id="PTHR44825">
    <property type="match status" value="1"/>
</dbReference>
<dbReference type="PANTHER" id="PTHR44825:SF1">
    <property type="entry name" value="DNAJ HOMOLOG SUBFAMILY C MEMBER 4"/>
    <property type="match status" value="1"/>
</dbReference>
<sequence length="131" mass="15795">MQHLCSARCLAFYSASAAYMRHGRRYKENFYDVLKIPPNSNNQEIKRAFIQLSKNSEEFVRICDAYRVLIRNKESLRSQYDSRIRMDSPAVDTSYSLVNGHKHWQQYQAAIRKKPYLYRSIYFWNWKTGFY</sequence>
<evidence type="ECO:0000259" key="1">
    <source>
        <dbReference type="SMART" id="SM00271"/>
    </source>
</evidence>
<dbReference type="EMBL" id="CH964291">
    <property type="protein sequence ID" value="KRG00351.1"/>
    <property type="molecule type" value="Genomic_DNA"/>
</dbReference>
<keyword evidence="3" id="KW-1185">Reference proteome</keyword>
<dbReference type="InterPro" id="IPR036869">
    <property type="entry name" value="J_dom_sf"/>
</dbReference>
<dbReference type="AlphaFoldDB" id="A0A0Q9WW62"/>
<protein>
    <recommendedName>
        <fullName evidence="1">J domain-containing protein</fullName>
    </recommendedName>
</protein>
<dbReference type="InterPro" id="IPR001623">
    <property type="entry name" value="DnaJ_domain"/>
</dbReference>
<dbReference type="CDD" id="cd06257">
    <property type="entry name" value="DnaJ"/>
    <property type="match status" value="1"/>
</dbReference>
<accession>A0A0Q9WW62</accession>
<name>A0A0Q9WW62_DROWI</name>